<keyword evidence="11" id="KW-0675">Receptor</keyword>
<dbReference type="FunFam" id="1.20.58.390:FF:000022">
    <property type="entry name" value="Nicotinic acetylcholine receptor subunit alpha4"/>
    <property type="match status" value="1"/>
</dbReference>
<dbReference type="InterPro" id="IPR006029">
    <property type="entry name" value="Neurotrans-gated_channel_TM"/>
</dbReference>
<dbReference type="InterPro" id="IPR038050">
    <property type="entry name" value="Neuro_actylchol_rec"/>
</dbReference>
<evidence type="ECO:0000256" key="3">
    <source>
        <dbReference type="ARBA" id="ARBA00022475"/>
    </source>
</evidence>
<organism evidence="20 21">
    <name type="scientific">Ladona fulva</name>
    <name type="common">Scarce chaser dragonfly</name>
    <name type="synonym">Libellula fulva</name>
    <dbReference type="NCBI Taxonomy" id="123851"/>
    <lineage>
        <taxon>Eukaryota</taxon>
        <taxon>Metazoa</taxon>
        <taxon>Ecdysozoa</taxon>
        <taxon>Arthropoda</taxon>
        <taxon>Hexapoda</taxon>
        <taxon>Insecta</taxon>
        <taxon>Pterygota</taxon>
        <taxon>Palaeoptera</taxon>
        <taxon>Odonata</taxon>
        <taxon>Epiprocta</taxon>
        <taxon>Anisoptera</taxon>
        <taxon>Libelluloidea</taxon>
        <taxon>Libellulidae</taxon>
        <taxon>Ladona</taxon>
    </lineage>
</organism>
<feature type="compositionally biased region" description="Acidic residues" evidence="17">
    <location>
        <begin position="220"/>
        <end position="237"/>
    </location>
</feature>
<evidence type="ECO:0000256" key="16">
    <source>
        <dbReference type="ARBA" id="ARBA00034104"/>
    </source>
</evidence>
<keyword evidence="12" id="KW-0325">Glycoprotein</keyword>
<evidence type="ECO:0000259" key="19">
    <source>
        <dbReference type="Pfam" id="PF02932"/>
    </source>
</evidence>
<dbReference type="CDD" id="cd19064">
    <property type="entry name" value="LGIC_TM_nAChR"/>
    <property type="match status" value="1"/>
</dbReference>
<evidence type="ECO:0000256" key="4">
    <source>
        <dbReference type="ARBA" id="ARBA00022692"/>
    </source>
</evidence>
<proteinExistence type="inferred from homology"/>
<dbReference type="PANTHER" id="PTHR18945">
    <property type="entry name" value="NEUROTRANSMITTER GATED ION CHANNEL"/>
    <property type="match status" value="1"/>
</dbReference>
<feature type="transmembrane region" description="Helical" evidence="18">
    <location>
        <begin position="400"/>
        <end position="418"/>
    </location>
</feature>
<dbReference type="InterPro" id="IPR036719">
    <property type="entry name" value="Neuro-gated_channel_TM_sf"/>
</dbReference>
<dbReference type="FunFam" id="1.20.58.390:FF:000012">
    <property type="entry name" value="Acetylcholine receptor subunit alpha-like"/>
    <property type="match status" value="1"/>
</dbReference>
<feature type="domain" description="Neurotransmitter-gated ion-channel transmembrane" evidence="19">
    <location>
        <begin position="353"/>
        <end position="416"/>
    </location>
</feature>
<dbReference type="GO" id="GO:0005216">
    <property type="term" value="F:monoatomic ion channel activity"/>
    <property type="evidence" value="ECO:0007669"/>
    <property type="project" value="InterPro"/>
</dbReference>
<comment type="caution">
    <text evidence="20">The sequence shown here is derived from an EMBL/GenBank/DDBJ whole genome shotgun (WGS) entry which is preliminary data.</text>
</comment>
<keyword evidence="2" id="KW-0813">Transport</keyword>
<keyword evidence="15" id="KW-0407">Ion channel</keyword>
<evidence type="ECO:0000313" key="21">
    <source>
        <dbReference type="Proteomes" id="UP000792457"/>
    </source>
</evidence>
<evidence type="ECO:0000256" key="7">
    <source>
        <dbReference type="ARBA" id="ARBA00023018"/>
    </source>
</evidence>
<dbReference type="InterPro" id="IPR006201">
    <property type="entry name" value="Neur_channel"/>
</dbReference>
<feature type="domain" description="Neurotransmitter-gated ion-channel transmembrane" evidence="19">
    <location>
        <begin position="61"/>
        <end position="197"/>
    </location>
</feature>
<accession>A0A8K0K369</accession>
<evidence type="ECO:0000256" key="2">
    <source>
        <dbReference type="ARBA" id="ARBA00022448"/>
    </source>
</evidence>
<dbReference type="GO" id="GO:0007271">
    <property type="term" value="P:synaptic transmission, cholinergic"/>
    <property type="evidence" value="ECO:0007669"/>
    <property type="project" value="UniProtKB-ARBA"/>
</dbReference>
<evidence type="ECO:0000256" key="10">
    <source>
        <dbReference type="ARBA" id="ARBA00023157"/>
    </source>
</evidence>
<evidence type="ECO:0000313" key="20">
    <source>
        <dbReference type="EMBL" id="KAG8226976.1"/>
    </source>
</evidence>
<dbReference type="Proteomes" id="UP000792457">
    <property type="component" value="Unassembled WGS sequence"/>
</dbReference>
<evidence type="ECO:0000256" key="1">
    <source>
        <dbReference type="ARBA" id="ARBA00009237"/>
    </source>
</evidence>
<evidence type="ECO:0000256" key="5">
    <source>
        <dbReference type="ARBA" id="ARBA00022729"/>
    </source>
</evidence>
<gene>
    <name evidence="20" type="ORF">J437_LFUL000281</name>
</gene>
<feature type="transmembrane region" description="Helical" evidence="18">
    <location>
        <begin position="86"/>
        <end position="108"/>
    </location>
</feature>
<evidence type="ECO:0000256" key="8">
    <source>
        <dbReference type="ARBA" id="ARBA00023065"/>
    </source>
</evidence>
<keyword evidence="6 18" id="KW-1133">Transmembrane helix</keyword>
<evidence type="ECO:0000256" key="12">
    <source>
        <dbReference type="ARBA" id="ARBA00023180"/>
    </source>
</evidence>
<keyword evidence="5" id="KW-0732">Signal</keyword>
<dbReference type="GO" id="GO:0004888">
    <property type="term" value="F:transmembrane signaling receptor activity"/>
    <property type="evidence" value="ECO:0007669"/>
    <property type="project" value="InterPro"/>
</dbReference>
<dbReference type="EMBL" id="KZ308307">
    <property type="protein sequence ID" value="KAG8226976.1"/>
    <property type="molecule type" value="Genomic_DNA"/>
</dbReference>
<feature type="compositionally biased region" description="Gly residues" evidence="17">
    <location>
        <begin position="177"/>
        <end position="190"/>
    </location>
</feature>
<evidence type="ECO:0000256" key="13">
    <source>
        <dbReference type="ARBA" id="ARBA00023257"/>
    </source>
</evidence>
<evidence type="ECO:0000256" key="6">
    <source>
        <dbReference type="ARBA" id="ARBA00022989"/>
    </source>
</evidence>
<comment type="similarity">
    <text evidence="1">Belongs to the ligand-gated ion channel (TC 1.A.9) family. Acetylcholine receptor (TC 1.A.9.1) subfamily.</text>
</comment>
<dbReference type="SUPFAM" id="SSF90112">
    <property type="entry name" value="Neurotransmitter-gated ion-channel transmembrane pore"/>
    <property type="match status" value="1"/>
</dbReference>
<evidence type="ECO:0000256" key="11">
    <source>
        <dbReference type="ARBA" id="ARBA00023170"/>
    </source>
</evidence>
<reference evidence="20" key="2">
    <citation type="submission" date="2017-10" db="EMBL/GenBank/DDBJ databases">
        <title>Ladona fulva Genome sequencing and assembly.</title>
        <authorList>
            <person name="Murali S."/>
            <person name="Richards S."/>
            <person name="Bandaranaike D."/>
            <person name="Bellair M."/>
            <person name="Blankenburg K."/>
            <person name="Chao H."/>
            <person name="Dinh H."/>
            <person name="Doddapaneni H."/>
            <person name="Dugan-Rocha S."/>
            <person name="Elkadiri S."/>
            <person name="Gnanaolivu R."/>
            <person name="Hernandez B."/>
            <person name="Skinner E."/>
            <person name="Javaid M."/>
            <person name="Lee S."/>
            <person name="Li M."/>
            <person name="Ming W."/>
            <person name="Munidasa M."/>
            <person name="Muniz J."/>
            <person name="Nguyen L."/>
            <person name="Hughes D."/>
            <person name="Osuji N."/>
            <person name="Pu L.-L."/>
            <person name="Puazo M."/>
            <person name="Qu C."/>
            <person name="Quiroz J."/>
            <person name="Raj R."/>
            <person name="Weissenberger G."/>
            <person name="Xin Y."/>
            <person name="Zou X."/>
            <person name="Han Y."/>
            <person name="Worley K."/>
            <person name="Muzny D."/>
            <person name="Gibbs R."/>
        </authorList>
    </citation>
    <scope>NUCLEOTIDE SEQUENCE</scope>
    <source>
        <strain evidence="20">Sampled in the wild</strain>
    </source>
</reference>
<evidence type="ECO:0000256" key="9">
    <source>
        <dbReference type="ARBA" id="ARBA00023136"/>
    </source>
</evidence>
<evidence type="ECO:0000256" key="15">
    <source>
        <dbReference type="ARBA" id="ARBA00023303"/>
    </source>
</evidence>
<protein>
    <recommendedName>
        <fullName evidence="19">Neurotransmitter-gated ion-channel transmembrane domain-containing protein</fullName>
    </recommendedName>
</protein>
<sequence>MFLNIFHRRMSAEGHSFLLLSLTYALEATIHLRTQLLLVIKSNIIFNITLRRKTLFYTVNLIIPCVGISFLSVLVFYLPSDSGEKVSLCISILLSLTVFFLLLAEIIPPTSITVPLLGKYLLFTMVLVTLSVVVTIAVLNVNFRSPVTHKMAPWVHRFFIQMLPKVLFIERPQQDDGGNGDGNGQDGAGGPNPALLSSAPAVIGGPGLASLDRKARRRDEEEDEDEEEDDDDDEEPAFTDLPDLDKYTTSSSGDGFRSGPRFSGEFDLPAGLLLPPPPAVSAAAVSACLDAAAAAAASGAASSPVPPFVDSLPPPGAGPFDEDLLRPEFLGGVCGVAAAAAVAAVAGNSSPPTLEMRQMAQGAEKAIEEARFIAQHVKNKDKFENVEEDWKYVAMVLDRLFLWIFTLACVLGTALIILQAPSLYDTTKPIDIQYSKVAQKKLMMMMMGPEEN</sequence>
<feature type="transmembrane region" description="Helical" evidence="18">
    <location>
        <begin position="120"/>
        <end position="141"/>
    </location>
</feature>
<keyword evidence="13" id="KW-0628">Postsynaptic cell membrane</keyword>
<keyword evidence="7" id="KW-0770">Synapse</keyword>
<dbReference type="OrthoDB" id="5975154at2759"/>
<feature type="transmembrane region" description="Helical" evidence="18">
    <location>
        <begin position="56"/>
        <end position="79"/>
    </location>
</feature>
<dbReference type="GO" id="GO:0045211">
    <property type="term" value="C:postsynaptic membrane"/>
    <property type="evidence" value="ECO:0007669"/>
    <property type="project" value="UniProtKB-SubCell"/>
</dbReference>
<evidence type="ECO:0000256" key="14">
    <source>
        <dbReference type="ARBA" id="ARBA00023286"/>
    </source>
</evidence>
<keyword evidence="3" id="KW-1003">Cell membrane</keyword>
<dbReference type="Pfam" id="PF02932">
    <property type="entry name" value="Neur_chan_memb"/>
    <property type="match status" value="2"/>
</dbReference>
<evidence type="ECO:0000256" key="17">
    <source>
        <dbReference type="SAM" id="MobiDB-lite"/>
    </source>
</evidence>
<comment type="subcellular location">
    <subcellularLocation>
        <location evidence="16">Postsynaptic cell membrane</location>
        <topology evidence="16">Multi-pass membrane protein</topology>
    </subcellularLocation>
</comment>
<keyword evidence="9 18" id="KW-0472">Membrane</keyword>
<name>A0A8K0K369_LADFU</name>
<keyword evidence="4 18" id="KW-0812">Transmembrane</keyword>
<keyword evidence="10" id="KW-1015">Disulfide bond</keyword>
<dbReference type="AlphaFoldDB" id="A0A8K0K369"/>
<reference evidence="20" key="1">
    <citation type="submission" date="2013-04" db="EMBL/GenBank/DDBJ databases">
        <authorList>
            <person name="Qu J."/>
            <person name="Murali S.C."/>
            <person name="Bandaranaike D."/>
            <person name="Bellair M."/>
            <person name="Blankenburg K."/>
            <person name="Chao H."/>
            <person name="Dinh H."/>
            <person name="Doddapaneni H."/>
            <person name="Downs B."/>
            <person name="Dugan-Rocha S."/>
            <person name="Elkadiri S."/>
            <person name="Gnanaolivu R.D."/>
            <person name="Hernandez B."/>
            <person name="Javaid M."/>
            <person name="Jayaseelan J.C."/>
            <person name="Lee S."/>
            <person name="Li M."/>
            <person name="Ming W."/>
            <person name="Munidasa M."/>
            <person name="Muniz J."/>
            <person name="Nguyen L."/>
            <person name="Ongeri F."/>
            <person name="Osuji N."/>
            <person name="Pu L.-L."/>
            <person name="Puazo M."/>
            <person name="Qu C."/>
            <person name="Quiroz J."/>
            <person name="Raj R."/>
            <person name="Weissenberger G."/>
            <person name="Xin Y."/>
            <person name="Zou X."/>
            <person name="Han Y."/>
            <person name="Richards S."/>
            <person name="Worley K."/>
            <person name="Muzny D."/>
            <person name="Gibbs R."/>
        </authorList>
    </citation>
    <scope>NUCLEOTIDE SEQUENCE</scope>
    <source>
        <strain evidence="20">Sampled in the wild</strain>
    </source>
</reference>
<dbReference type="GO" id="GO:0098655">
    <property type="term" value="P:monoatomic cation transmembrane transport"/>
    <property type="evidence" value="ECO:0007669"/>
    <property type="project" value="UniProtKB-ARBA"/>
</dbReference>
<feature type="region of interest" description="Disordered" evidence="17">
    <location>
        <begin position="172"/>
        <end position="262"/>
    </location>
</feature>
<dbReference type="Gene3D" id="1.20.58.390">
    <property type="entry name" value="Neurotransmitter-gated ion-channel transmembrane domain"/>
    <property type="match status" value="2"/>
</dbReference>
<evidence type="ECO:0000256" key="18">
    <source>
        <dbReference type="SAM" id="Phobius"/>
    </source>
</evidence>
<keyword evidence="14" id="KW-1071">Ligand-gated ion channel</keyword>
<keyword evidence="21" id="KW-1185">Reference proteome</keyword>
<keyword evidence="8" id="KW-0406">Ion transport</keyword>